<dbReference type="InterPro" id="IPR032465">
    <property type="entry name" value="ACMSD"/>
</dbReference>
<proteinExistence type="predicted"/>
<evidence type="ECO:0000259" key="2">
    <source>
        <dbReference type="Pfam" id="PF04909"/>
    </source>
</evidence>
<reference evidence="3" key="1">
    <citation type="submission" date="2020-05" db="EMBL/GenBank/DDBJ databases">
        <authorList>
            <person name="Chiriac C."/>
            <person name="Salcher M."/>
            <person name="Ghai R."/>
            <person name="Kavagutti S V."/>
        </authorList>
    </citation>
    <scope>NUCLEOTIDE SEQUENCE</scope>
</reference>
<gene>
    <name evidence="3" type="ORF">UFOPK2656_02553</name>
</gene>
<dbReference type="GO" id="GO:0016787">
    <property type="term" value="F:hydrolase activity"/>
    <property type="evidence" value="ECO:0007669"/>
    <property type="project" value="InterPro"/>
</dbReference>
<dbReference type="Pfam" id="PF04909">
    <property type="entry name" value="Amidohydro_2"/>
    <property type="match status" value="1"/>
</dbReference>
<dbReference type="InterPro" id="IPR032466">
    <property type="entry name" value="Metal_Hydrolase"/>
</dbReference>
<protein>
    <submittedName>
        <fullName evidence="3">Unannotated protein</fullName>
    </submittedName>
</protein>
<dbReference type="SUPFAM" id="SSF51556">
    <property type="entry name" value="Metallo-dependent hydrolases"/>
    <property type="match status" value="1"/>
</dbReference>
<dbReference type="AlphaFoldDB" id="A0A6J6SM98"/>
<organism evidence="3">
    <name type="scientific">freshwater metagenome</name>
    <dbReference type="NCBI Taxonomy" id="449393"/>
    <lineage>
        <taxon>unclassified sequences</taxon>
        <taxon>metagenomes</taxon>
        <taxon>ecological metagenomes</taxon>
    </lineage>
</organism>
<keyword evidence="1" id="KW-0456">Lyase</keyword>
<accession>A0A6J6SM98</accession>
<evidence type="ECO:0000256" key="1">
    <source>
        <dbReference type="ARBA" id="ARBA00023239"/>
    </source>
</evidence>
<dbReference type="PANTHER" id="PTHR21240">
    <property type="entry name" value="2-AMINO-3-CARBOXYLMUCONATE-6-SEMIALDEHYDE DECARBOXYLASE"/>
    <property type="match status" value="1"/>
</dbReference>
<dbReference type="Gene3D" id="3.20.20.140">
    <property type="entry name" value="Metal-dependent hydrolases"/>
    <property type="match status" value="1"/>
</dbReference>
<dbReference type="GO" id="GO:0016831">
    <property type="term" value="F:carboxy-lyase activity"/>
    <property type="evidence" value="ECO:0007669"/>
    <property type="project" value="InterPro"/>
</dbReference>
<sequence>MSNDRVMVISADGHAGAPPEYYRDYLESKYHDALDGLVAIDREWRDNAISQRRFSDETLDLIDRGGAIRGGGEFGAWELDKRLAEMDREGVVADVLVPGHQVSMLPFFSHINGTFPPDMRRAGGRAYHRQLADWMAESNGRLFGIADPGPCLDLDDTVQELQWLAAHGFVGVAPPGNVFDPSLPPLTSRHWDPFWAACEELGLVLTVHAAFGLPQYGDTARERRQMAPDPEAALKEHMAMATSIDQFPKNSPQLPALTIPRRVTWQLMMGGVFDRFPGLKLVLSEVRADWVPAVKQVAEKWFGPEHRGLQRSPSEYWADHIYVVPSSPRPYEVELRHEIGLDRFMFGMDFPHPEGTWPNTREWISDAFHGVPLDETRRIMGENAAECFGLDVASLRALADRIGPTPAEVTGERPTEALVQHFHLRSGYRRPQERVESTFYDDMIAADQAALTAH</sequence>
<dbReference type="GO" id="GO:0005737">
    <property type="term" value="C:cytoplasm"/>
    <property type="evidence" value="ECO:0007669"/>
    <property type="project" value="TreeGrafter"/>
</dbReference>
<evidence type="ECO:0000313" key="3">
    <source>
        <dbReference type="EMBL" id="CAB4736116.1"/>
    </source>
</evidence>
<feature type="domain" description="Amidohydrolase-related" evidence="2">
    <location>
        <begin position="76"/>
        <end position="390"/>
    </location>
</feature>
<name>A0A6J6SM98_9ZZZZ</name>
<dbReference type="EMBL" id="CAEZYF010000019">
    <property type="protein sequence ID" value="CAB4736116.1"/>
    <property type="molecule type" value="Genomic_DNA"/>
</dbReference>
<dbReference type="GO" id="GO:0019748">
    <property type="term" value="P:secondary metabolic process"/>
    <property type="evidence" value="ECO:0007669"/>
    <property type="project" value="TreeGrafter"/>
</dbReference>
<dbReference type="InterPro" id="IPR006680">
    <property type="entry name" value="Amidohydro-rel"/>
</dbReference>
<dbReference type="PANTHER" id="PTHR21240:SF28">
    <property type="entry name" value="ISO-OROTATE DECARBOXYLASE (EUROFUNG)"/>
    <property type="match status" value="1"/>
</dbReference>